<evidence type="ECO:0000256" key="9">
    <source>
        <dbReference type="ARBA" id="ARBA00023136"/>
    </source>
</evidence>
<comment type="function">
    <text evidence="13">Amino acid transporter importing serine, an essential substrate of the mitochondrial branch of the one-carbon pathway, into mitochondria. Mitochondrial serine is then converted to glycine and formate, which exits to the cytosol where it is used to generate the charged folates that serve as one-carbon donors. May also transport other amino acids including alanine and cysteine.</text>
</comment>
<keyword evidence="16" id="KW-1185">Reference proteome</keyword>
<dbReference type="PANTHER" id="PTHR11153:SF8">
    <property type="entry name" value="SIDEROFLEXIN-1"/>
    <property type="match status" value="1"/>
</dbReference>
<evidence type="ECO:0000256" key="1">
    <source>
        <dbReference type="ARBA" id="ARBA00004225"/>
    </source>
</evidence>
<accession>A0A673ZH95</accession>
<feature type="transmembrane region" description="Helical" evidence="14">
    <location>
        <begin position="261"/>
        <end position="281"/>
    </location>
</feature>
<dbReference type="GO" id="GO:0006730">
    <property type="term" value="P:one-carbon metabolic process"/>
    <property type="evidence" value="ECO:0007669"/>
    <property type="project" value="UniProtKB-KW"/>
</dbReference>
<keyword evidence="4" id="KW-0554">One-carbon metabolism</keyword>
<evidence type="ECO:0000256" key="3">
    <source>
        <dbReference type="ARBA" id="ARBA00022448"/>
    </source>
</evidence>
<dbReference type="GO" id="GO:0140300">
    <property type="term" value="P:serine import into mitochondrion"/>
    <property type="evidence" value="ECO:0007669"/>
    <property type="project" value="TreeGrafter"/>
</dbReference>
<dbReference type="PANTHER" id="PTHR11153">
    <property type="entry name" value="SIDEROFLEXIN"/>
    <property type="match status" value="1"/>
</dbReference>
<dbReference type="InterPro" id="IPR004686">
    <property type="entry name" value="Mtc"/>
</dbReference>
<evidence type="ECO:0000256" key="11">
    <source>
        <dbReference type="ARBA" id="ARBA00036285"/>
    </source>
</evidence>
<evidence type="ECO:0000313" key="15">
    <source>
        <dbReference type="Ensembl" id="ENSSTUP00000046589.1"/>
    </source>
</evidence>
<comment type="catalytic activity">
    <reaction evidence="10">
        <text>L-cysteine(in) = L-cysteine(out)</text>
        <dbReference type="Rhea" id="RHEA:29655"/>
        <dbReference type="ChEBI" id="CHEBI:35235"/>
    </reaction>
</comment>
<dbReference type="Proteomes" id="UP000472277">
    <property type="component" value="Chromosome 13"/>
</dbReference>
<evidence type="ECO:0000256" key="12">
    <source>
        <dbReference type="ARBA" id="ARBA00036416"/>
    </source>
</evidence>
<dbReference type="GO" id="GO:0005743">
    <property type="term" value="C:mitochondrial inner membrane"/>
    <property type="evidence" value="ECO:0007669"/>
    <property type="project" value="TreeGrafter"/>
</dbReference>
<keyword evidence="9 14" id="KW-0472">Membrane</keyword>
<keyword evidence="7 14" id="KW-1133">Transmembrane helix</keyword>
<comment type="catalytic activity">
    <reaction evidence="12">
        <text>L-serine(in) = L-serine(out)</text>
        <dbReference type="Rhea" id="RHEA:35031"/>
        <dbReference type="ChEBI" id="CHEBI:33384"/>
    </reaction>
</comment>
<evidence type="ECO:0000256" key="14">
    <source>
        <dbReference type="RuleBase" id="RU362000"/>
    </source>
</evidence>
<feature type="transmembrane region" description="Helical" evidence="14">
    <location>
        <begin position="234"/>
        <end position="255"/>
    </location>
</feature>
<proteinExistence type="inferred from homology"/>
<evidence type="ECO:0000256" key="6">
    <source>
        <dbReference type="ARBA" id="ARBA00022970"/>
    </source>
</evidence>
<name>A0A673ZH95_SALTR</name>
<evidence type="ECO:0000256" key="7">
    <source>
        <dbReference type="ARBA" id="ARBA00022989"/>
    </source>
</evidence>
<evidence type="ECO:0000256" key="2">
    <source>
        <dbReference type="ARBA" id="ARBA00005974"/>
    </source>
</evidence>
<reference evidence="15" key="2">
    <citation type="submission" date="2025-09" db="UniProtKB">
        <authorList>
            <consortium name="Ensembl"/>
        </authorList>
    </citation>
    <scope>IDENTIFICATION</scope>
</reference>
<reference evidence="15" key="1">
    <citation type="submission" date="2025-08" db="UniProtKB">
        <authorList>
            <consortium name="Ensembl"/>
        </authorList>
    </citation>
    <scope>IDENTIFICATION</scope>
</reference>
<keyword evidence="6" id="KW-0029">Amino-acid transport</keyword>
<evidence type="ECO:0000256" key="8">
    <source>
        <dbReference type="ARBA" id="ARBA00023128"/>
    </source>
</evidence>
<keyword evidence="8 14" id="KW-0496">Mitochondrion</keyword>
<dbReference type="Ensembl" id="ENSSTUT00000048605.1">
    <property type="protein sequence ID" value="ENSSTUP00000046589.1"/>
    <property type="gene ID" value="ENSSTUG00000019578.1"/>
</dbReference>
<evidence type="ECO:0000256" key="5">
    <source>
        <dbReference type="ARBA" id="ARBA00022692"/>
    </source>
</evidence>
<comment type="similarity">
    <text evidence="2 14">Belongs to the sideroflexin family.</text>
</comment>
<keyword evidence="5 14" id="KW-0812">Transmembrane</keyword>
<dbReference type="GO" id="GO:0015075">
    <property type="term" value="F:monoatomic ion transmembrane transporter activity"/>
    <property type="evidence" value="ECO:0007669"/>
    <property type="project" value="InterPro"/>
</dbReference>
<dbReference type="NCBIfam" id="TIGR00798">
    <property type="entry name" value="mtc"/>
    <property type="match status" value="1"/>
</dbReference>
<keyword evidence="3" id="KW-0813">Transport</keyword>
<dbReference type="AlphaFoldDB" id="A0A673ZH95"/>
<sequence length="316" mass="34990">MTTEISTSINIKEPRWDQGTFMGRAKHFFTVTDPRNVLLTNEQLENAHKVISDYRQGVMSPGLTEDELWRAKYIFDSAFHPDTGEKMILIGRMSAQVPMNMTITGCMMTFYKTTPAVVLWQWINQSFNAIVNYTNRSGDAPLSVNQLGTAYVSATTGAVATALGLNALTKHISPLVGRLVPFAAVAAANCINIPLMRQRELKHGIPITDENDNRLGESTTAAKQAISQVVVSRILMASPGMGIIVWYLIYCLALYSRCVADPFVCLSFSLVFATPLCCALFPQKSSMSVSRLEPELQEKIRVSHPGVERVYFNKGL</sequence>
<evidence type="ECO:0000313" key="16">
    <source>
        <dbReference type="Proteomes" id="UP000472277"/>
    </source>
</evidence>
<dbReference type="Pfam" id="PF03820">
    <property type="entry name" value="SFXNs"/>
    <property type="match status" value="1"/>
</dbReference>
<dbReference type="GeneTree" id="ENSGT01030000234641"/>
<gene>
    <name evidence="15" type="primary">LOC115205699</name>
</gene>
<comment type="catalytic activity">
    <reaction evidence="11">
        <text>L-alanine(in) = L-alanine(out)</text>
        <dbReference type="Rhea" id="RHEA:70719"/>
        <dbReference type="ChEBI" id="CHEBI:57972"/>
    </reaction>
</comment>
<evidence type="ECO:0000256" key="4">
    <source>
        <dbReference type="ARBA" id="ARBA00022563"/>
    </source>
</evidence>
<comment type="subcellular location">
    <subcellularLocation>
        <location evidence="1 14">Mitochondrion membrane</location>
        <topology evidence="1 14">Multi-pass membrane protein</topology>
    </subcellularLocation>
</comment>
<evidence type="ECO:0000256" key="13">
    <source>
        <dbReference type="ARBA" id="ARBA00045214"/>
    </source>
</evidence>
<evidence type="ECO:0000256" key="10">
    <source>
        <dbReference type="ARBA" id="ARBA00036141"/>
    </source>
</evidence>
<comment type="caution">
    <text evidence="14">Lacks conserved residue(s) required for the propagation of feature annotation.</text>
</comment>
<organism evidence="15 16">
    <name type="scientific">Salmo trutta</name>
    <name type="common">Brown trout</name>
    <dbReference type="NCBI Taxonomy" id="8032"/>
    <lineage>
        <taxon>Eukaryota</taxon>
        <taxon>Metazoa</taxon>
        <taxon>Chordata</taxon>
        <taxon>Craniata</taxon>
        <taxon>Vertebrata</taxon>
        <taxon>Euteleostomi</taxon>
        <taxon>Actinopterygii</taxon>
        <taxon>Neopterygii</taxon>
        <taxon>Teleostei</taxon>
        <taxon>Protacanthopterygii</taxon>
        <taxon>Salmoniformes</taxon>
        <taxon>Salmonidae</taxon>
        <taxon>Salmoninae</taxon>
        <taxon>Salmo</taxon>
    </lineage>
</organism>
<protein>
    <recommendedName>
        <fullName evidence="14">Sidoreflexin</fullName>
    </recommendedName>
</protein>